<accession>A0AAF6B3P4</accession>
<evidence type="ECO:0000313" key="3">
    <source>
        <dbReference type="Proteomes" id="UP001162541"/>
    </source>
</evidence>
<name>A0AAF6B3P4_MARPO</name>
<feature type="compositionally biased region" description="Basic and acidic residues" evidence="1">
    <location>
        <begin position="42"/>
        <end position="53"/>
    </location>
</feature>
<feature type="region of interest" description="Disordered" evidence="1">
    <location>
        <begin position="42"/>
        <end position="161"/>
    </location>
</feature>
<organism evidence="2 3">
    <name type="scientific">Marchantia polymorpha subsp. ruderalis</name>
    <dbReference type="NCBI Taxonomy" id="1480154"/>
    <lineage>
        <taxon>Eukaryota</taxon>
        <taxon>Viridiplantae</taxon>
        <taxon>Streptophyta</taxon>
        <taxon>Embryophyta</taxon>
        <taxon>Marchantiophyta</taxon>
        <taxon>Marchantiopsida</taxon>
        <taxon>Marchantiidae</taxon>
        <taxon>Marchantiales</taxon>
        <taxon>Marchantiaceae</taxon>
        <taxon>Marchantia</taxon>
    </lineage>
</organism>
<feature type="compositionally biased region" description="Basic and acidic residues" evidence="1">
    <location>
        <begin position="71"/>
        <end position="98"/>
    </location>
</feature>
<dbReference type="AlphaFoldDB" id="A0AAF6B3P4"/>
<gene>
    <name evidence="2" type="ORF">Mp_3g22680</name>
</gene>
<feature type="compositionally biased region" description="Polar residues" evidence="1">
    <location>
        <begin position="54"/>
        <end position="67"/>
    </location>
</feature>
<proteinExistence type="predicted"/>
<reference evidence="3" key="1">
    <citation type="journal article" date="2020" name="Curr. Biol.">
        <title>Chromatin organization in early land plants reveals an ancestral association between H3K27me3, transposons, and constitutive heterochromatin.</title>
        <authorList>
            <person name="Montgomery S.A."/>
            <person name="Tanizawa Y."/>
            <person name="Galik B."/>
            <person name="Wang N."/>
            <person name="Ito T."/>
            <person name="Mochizuki T."/>
            <person name="Akimcheva S."/>
            <person name="Bowman J.L."/>
            <person name="Cognat V."/>
            <person name="Marechal-Drouard L."/>
            <person name="Ekker H."/>
            <person name="Hong S.F."/>
            <person name="Kohchi T."/>
            <person name="Lin S.S."/>
            <person name="Liu L.D."/>
            <person name="Nakamura Y."/>
            <person name="Valeeva L.R."/>
            <person name="Shakirov E.V."/>
            <person name="Shippen D.E."/>
            <person name="Wei W.L."/>
            <person name="Yagura M."/>
            <person name="Yamaoka S."/>
            <person name="Yamato K.T."/>
            <person name="Liu C."/>
            <person name="Berger F."/>
        </authorList>
    </citation>
    <scope>NUCLEOTIDE SEQUENCE [LARGE SCALE GENOMIC DNA]</scope>
    <source>
        <strain evidence="3">Tak-1</strain>
    </source>
</reference>
<sequence>MAAESGAIDRPIERVDVRRVRSTNLQRTRVEYFCAHLQRWVGNERKGKERKANQSEANQSKANQSTAKRSKAIESRAEQNGREERKGKQGDVLERGSDHPPAPFPGCLGASERVQGLLQVSDIHRGRPRARPISTPKPQGPRASMHRVPFPCRFTEARNSQ</sequence>
<protein>
    <submittedName>
        <fullName evidence="2">Uncharacterized protein</fullName>
    </submittedName>
</protein>
<dbReference type="Proteomes" id="UP001162541">
    <property type="component" value="Chromosome 3"/>
</dbReference>
<evidence type="ECO:0000313" key="2">
    <source>
        <dbReference type="EMBL" id="BBN06628.1"/>
    </source>
</evidence>
<evidence type="ECO:0000256" key="1">
    <source>
        <dbReference type="SAM" id="MobiDB-lite"/>
    </source>
</evidence>
<dbReference type="EMBL" id="AP019868">
    <property type="protein sequence ID" value="BBN06628.1"/>
    <property type="molecule type" value="Genomic_DNA"/>
</dbReference>